<dbReference type="Proteomes" id="UP000326458">
    <property type="component" value="Unassembled WGS sequence"/>
</dbReference>
<dbReference type="PANTHER" id="PTHR47136">
    <property type="entry name" value="SYNEMIN"/>
    <property type="match status" value="1"/>
</dbReference>
<dbReference type="PANTHER" id="PTHR47136:SF1">
    <property type="entry name" value="SYNEMIN"/>
    <property type="match status" value="1"/>
</dbReference>
<dbReference type="GO" id="GO:0017166">
    <property type="term" value="F:vinculin binding"/>
    <property type="evidence" value="ECO:0007669"/>
    <property type="project" value="TreeGrafter"/>
</dbReference>
<dbReference type="Gene3D" id="1.20.5.170">
    <property type="match status" value="1"/>
</dbReference>
<reference evidence="2 3" key="1">
    <citation type="submission" date="2019-06" db="EMBL/GenBank/DDBJ databases">
        <title>Discovery of a novel chromosome fission-fusion reversal in muntjac.</title>
        <authorList>
            <person name="Mudd A.B."/>
            <person name="Bredeson J.V."/>
            <person name="Baum R."/>
            <person name="Hockemeyer D."/>
            <person name="Rokhsar D.S."/>
        </authorList>
    </citation>
    <scope>NUCLEOTIDE SEQUENCE [LARGE SCALE GENOMIC DNA]</scope>
    <source>
        <strain evidence="2">UTSW_UCB_Mm</strain>
        <tissue evidence="2">Fibroblast cell line</tissue>
    </source>
</reference>
<dbReference type="EMBL" id="VCEA01001343">
    <property type="protein sequence ID" value="KAB0339672.1"/>
    <property type="molecule type" value="Genomic_DNA"/>
</dbReference>
<sequence length="173" mass="19926">MRYRGRVAGPAAPPPRLRELHEDCALLVAEAWRETVQRYEDEVRELEEALRRGRESQREAEEETRLCAQEAEALRREALELEQLRALLEEELLRVREASELQAEERQREIAYLEDEKAALTLAMADRLRDYQELVQVKTGLSLERPCCFGVHLEAAFFPASVSWASAGCSNTR</sequence>
<organism evidence="2 3">
    <name type="scientific">Muntiacus muntjak</name>
    <name type="common">Barking deer</name>
    <name type="synonym">Indian muntjac</name>
    <dbReference type="NCBI Taxonomy" id="9888"/>
    <lineage>
        <taxon>Eukaryota</taxon>
        <taxon>Metazoa</taxon>
        <taxon>Chordata</taxon>
        <taxon>Craniata</taxon>
        <taxon>Vertebrata</taxon>
        <taxon>Euteleostomi</taxon>
        <taxon>Mammalia</taxon>
        <taxon>Eutheria</taxon>
        <taxon>Laurasiatheria</taxon>
        <taxon>Artiodactyla</taxon>
        <taxon>Ruminantia</taxon>
        <taxon>Pecora</taxon>
        <taxon>Cervidae</taxon>
        <taxon>Muntiacinae</taxon>
        <taxon>Muntiacus</taxon>
    </lineage>
</organism>
<protein>
    <recommendedName>
        <fullName evidence="4">IF rod domain-containing protein</fullName>
    </recommendedName>
</protein>
<gene>
    <name evidence="2" type="ORF">FD754_023741</name>
</gene>
<evidence type="ECO:0000313" key="3">
    <source>
        <dbReference type="Proteomes" id="UP000326458"/>
    </source>
</evidence>
<dbReference type="GO" id="GO:0005200">
    <property type="term" value="F:structural constituent of cytoskeleton"/>
    <property type="evidence" value="ECO:0007669"/>
    <property type="project" value="InterPro"/>
</dbReference>
<dbReference type="GO" id="GO:0019215">
    <property type="term" value="F:intermediate filament binding"/>
    <property type="evidence" value="ECO:0007669"/>
    <property type="project" value="TreeGrafter"/>
</dbReference>
<evidence type="ECO:0008006" key="4">
    <source>
        <dbReference type="Google" id="ProtNLM"/>
    </source>
</evidence>
<keyword evidence="1" id="KW-0175">Coiled coil</keyword>
<proteinExistence type="predicted"/>
<keyword evidence="3" id="KW-1185">Reference proteome</keyword>
<evidence type="ECO:0000256" key="1">
    <source>
        <dbReference type="SAM" id="Coils"/>
    </source>
</evidence>
<dbReference type="GO" id="GO:0031443">
    <property type="term" value="P:fast-twitch skeletal muscle fiber contraction"/>
    <property type="evidence" value="ECO:0007669"/>
    <property type="project" value="TreeGrafter"/>
</dbReference>
<comment type="caution">
    <text evidence="2">The sequence shown here is derived from an EMBL/GenBank/DDBJ whole genome shotgun (WGS) entry which is preliminary data.</text>
</comment>
<accession>A0A5N3UT19</accession>
<dbReference type="GO" id="GO:0008307">
    <property type="term" value="F:structural constituent of muscle"/>
    <property type="evidence" value="ECO:0007669"/>
    <property type="project" value="InterPro"/>
</dbReference>
<dbReference type="GO" id="GO:0042383">
    <property type="term" value="C:sarcolemma"/>
    <property type="evidence" value="ECO:0007669"/>
    <property type="project" value="TreeGrafter"/>
</dbReference>
<dbReference type="SUPFAM" id="SSF64593">
    <property type="entry name" value="Intermediate filament protein, coiled coil region"/>
    <property type="match status" value="1"/>
</dbReference>
<dbReference type="AlphaFoldDB" id="A0A5N3UT19"/>
<dbReference type="InterPro" id="IPR030634">
    <property type="entry name" value="SYNM"/>
</dbReference>
<feature type="coiled-coil region" evidence="1">
    <location>
        <begin position="29"/>
        <end position="116"/>
    </location>
</feature>
<dbReference type="GO" id="GO:0060053">
    <property type="term" value="C:neurofilament cytoskeleton"/>
    <property type="evidence" value="ECO:0007669"/>
    <property type="project" value="TreeGrafter"/>
</dbReference>
<evidence type="ECO:0000313" key="2">
    <source>
        <dbReference type="EMBL" id="KAB0339672.1"/>
    </source>
</evidence>
<name>A0A5N3UT19_MUNMU</name>
<dbReference type="GO" id="GO:0045104">
    <property type="term" value="P:intermediate filament cytoskeleton organization"/>
    <property type="evidence" value="ECO:0007669"/>
    <property type="project" value="InterPro"/>
</dbReference>
<dbReference type="GO" id="GO:0043034">
    <property type="term" value="C:costamere"/>
    <property type="evidence" value="ECO:0007669"/>
    <property type="project" value="TreeGrafter"/>
</dbReference>
<dbReference type="GO" id="GO:0005882">
    <property type="term" value="C:intermediate filament"/>
    <property type="evidence" value="ECO:0007669"/>
    <property type="project" value="InterPro"/>
</dbReference>